<evidence type="ECO:0000256" key="5">
    <source>
        <dbReference type="ARBA" id="ARBA00022729"/>
    </source>
</evidence>
<name>A0AAN5ALQ2_9BACT</name>
<keyword evidence="3 9" id="KW-0964">Secreted</keyword>
<evidence type="ECO:0000256" key="9">
    <source>
        <dbReference type="RuleBase" id="RU361173"/>
    </source>
</evidence>
<keyword evidence="9" id="KW-0624">Polysaccharide degradation</keyword>
<dbReference type="Pfam" id="PF18962">
    <property type="entry name" value="Por_Secre_tail"/>
    <property type="match status" value="1"/>
</dbReference>
<comment type="similarity">
    <text evidence="8">Belongs to the polysaccharide lyase 9 family.</text>
</comment>
<reference evidence="13 14" key="1">
    <citation type="submission" date="2021-12" db="EMBL/GenBank/DDBJ databases">
        <title>Genome sequencing of bacteria with rrn-lacking chromosome and rrn-plasmid.</title>
        <authorList>
            <person name="Anda M."/>
            <person name="Iwasaki W."/>
        </authorList>
    </citation>
    <scope>NUCLEOTIDE SEQUENCE [LARGE SCALE GENOMIC DNA]</scope>
    <source>
        <strain evidence="13 14">NBRC 15940</strain>
    </source>
</reference>
<comment type="subcellular location">
    <subcellularLocation>
        <location evidence="2 9">Secreted</location>
    </subcellularLocation>
</comment>
<dbReference type="InterPro" id="IPR026444">
    <property type="entry name" value="Secre_tail"/>
</dbReference>
<dbReference type="InterPro" id="IPR053868">
    <property type="entry name" value="Pel9A-like_beta_helix"/>
</dbReference>
<comment type="similarity">
    <text evidence="9">Belongs to the polysaccharide lyase 1 family.</text>
</comment>
<dbReference type="Pfam" id="PF22842">
    <property type="entry name" value="Pel9A-like_beta_helix"/>
    <property type="match status" value="1"/>
</dbReference>
<dbReference type="InterPro" id="IPR006626">
    <property type="entry name" value="PbH1"/>
</dbReference>
<dbReference type="GO" id="GO:0000272">
    <property type="term" value="P:polysaccharide catabolic process"/>
    <property type="evidence" value="ECO:0007669"/>
    <property type="project" value="UniProtKB-KW"/>
</dbReference>
<feature type="compositionally biased region" description="Low complexity" evidence="10">
    <location>
        <begin position="798"/>
        <end position="809"/>
    </location>
</feature>
<sequence>MKIKFKIFVALLCLIMSSARAADYYVSPSGNDSQSGSISNPFKTFAKAVSVIQAGDYIYLRGGTYSMGNTFMIDRSKNGSASAMISVFAYEGETPILQFDDIENSSSRGIVQDAYYWHWKGIIIEKAGDNGMLLSGNHCIIEECVFRYNHDTGLQLSRYNTSANSISEWPSHNLILNCESHDNADSGNEDADGFAAKLTSGEGNIFRGCVAHHNIDDGWDLYTKSSTGPIGIVTFENCIAHHNGTLSDGSTSGGGDKNGYKLGSSAHNINHIVKNCIAFNNGKHGFTDNGNVGSIKFYNNTSYNNQDYNYHTRDNATHIWRNNITLNGAHTDRIRGNAPESCNALDDTNSSWNWTISASSSDFQTMTPGPDKDPISNGFLHLAAGSKLIDAGCTDTGLGYNGSAPDLGAIEYGGEVNPPSSYQLTTTISGAGSVSPSSGTFDANSVINLQATASEGWVFASWSGDISGTSNPISLNMNSNKSVTAIFEEEGDNGGGTTPGELGSNLAITGSGAGADGSSKASGTSYGNSRDGDLTSYWQPGSSSNERISIKWSGSVSCNTVIIKEIGDVVGSWQLKNHDTDEILNSGSGLGSSKVITFSEVNLSKINLEILSASSAPKIAEFEVYLADGTVSPLTYKLTTSISGQGNLSLEGGNYEEGTSLSIEATAAEGYQFSHWGGDASGSENPLQITMDSDKNITANFEESAIAEYNVQVNIQGQGSVNPPSGSYAEGSSLSISASPEQGWKFNGWSGDINSSNNPLQITVDGHKNITANFIEQTTSVDLGDNLAISGPSPGADGSSKGNGSSYGNVRDGNLSTSWEPSGTNNERISVKWGSKVTCNTVIIKEIGDVVGNWSIVNHDNGNTLATGNGLGTEKLISFEEVSLSKINLVITDANSAPKIAEFEVYYATGTDNPAEDYYNLNVSTNGNGSVNPGSGSYAAGSIVEITASPSNGYIFTGWSGDVSSASNPLSLTMDNHKTVVANFSQEGGTNPPSTDGPVGYAAMNGGTTGGQGGLSYTCNTGDCILDLIYQKRKGIITEPITIYVNGTITPSNTTSASKIDIKEVRDVSIIGVGTSGEFNGIGIKIVKSGNIIVQNVIVHHVNIGDKDAISIEGPTDHIWIDHCELYAEYQGVDKDYYDGLLDAKSDSEYITYSYNYLHDSWKMMLVGSSSSDSHDRKLTMHHNLFENVNSRMPLFRHGNGHIFNNYYLGVVSTGINSRMGACLKVENNYFKNSHNPIVSAYTSTLGKTEEIGNSFDNVSWDLSRDDVYEPLSCVANIPYPYSNALISSAEVPQYVLANAGVGKIAQNQRIFGEQANLPQLLVYPNPTSEFLYYELENDQLQSGQLRILDLGGREYLKMDGLLENRIYVGDLSPGTYIIQLRTSGYTNFKVFIKK</sequence>
<dbReference type="InterPro" id="IPR011050">
    <property type="entry name" value="Pectin_lyase_fold/virulence"/>
</dbReference>
<comment type="cofactor">
    <cofactor evidence="1">
        <name>Ca(2+)</name>
        <dbReference type="ChEBI" id="CHEBI:29108"/>
    </cofactor>
</comment>
<dbReference type="GO" id="GO:0016837">
    <property type="term" value="F:carbon-oxygen lyase activity, acting on polysaccharides"/>
    <property type="evidence" value="ECO:0007669"/>
    <property type="project" value="TreeGrafter"/>
</dbReference>
<dbReference type="SUPFAM" id="SSF49785">
    <property type="entry name" value="Galactose-binding domain-like"/>
    <property type="match status" value="1"/>
</dbReference>
<evidence type="ECO:0000256" key="7">
    <source>
        <dbReference type="ARBA" id="ARBA00023239"/>
    </source>
</evidence>
<accession>A0AAN5ALQ2</accession>
<feature type="compositionally biased region" description="Low complexity" evidence="10">
    <location>
        <begin position="516"/>
        <end position="525"/>
    </location>
</feature>
<dbReference type="InterPro" id="IPR044060">
    <property type="entry name" value="Bacterial_rp_domain"/>
</dbReference>
<feature type="region of interest" description="Disordered" evidence="10">
    <location>
        <begin position="786"/>
        <end position="825"/>
    </location>
</feature>
<dbReference type="Pfam" id="PF00544">
    <property type="entry name" value="Pectate_lyase_4"/>
    <property type="match status" value="1"/>
</dbReference>
<dbReference type="InterPro" id="IPR002022">
    <property type="entry name" value="Pec_lyase"/>
</dbReference>
<evidence type="ECO:0000256" key="4">
    <source>
        <dbReference type="ARBA" id="ARBA00022723"/>
    </source>
</evidence>
<feature type="signal peptide" evidence="11">
    <location>
        <begin position="1"/>
        <end position="21"/>
    </location>
</feature>
<protein>
    <recommendedName>
        <fullName evidence="12">Pectate lyase domain-containing protein</fullName>
    </recommendedName>
</protein>
<feature type="compositionally biased region" description="Polar residues" evidence="10">
    <location>
        <begin position="814"/>
        <end position="825"/>
    </location>
</feature>
<dbReference type="Pfam" id="PF18998">
    <property type="entry name" value="Flg_new_2"/>
    <property type="match status" value="4"/>
</dbReference>
<evidence type="ECO:0000313" key="13">
    <source>
        <dbReference type="EMBL" id="GJM64225.1"/>
    </source>
</evidence>
<dbReference type="NCBIfam" id="TIGR04183">
    <property type="entry name" value="Por_Secre_tail"/>
    <property type="match status" value="1"/>
</dbReference>
<evidence type="ECO:0000256" key="1">
    <source>
        <dbReference type="ARBA" id="ARBA00001913"/>
    </source>
</evidence>
<dbReference type="PANTHER" id="PTHR40088">
    <property type="entry name" value="PECTATE LYASE (EUROFUNG)"/>
    <property type="match status" value="1"/>
</dbReference>
<dbReference type="InterPro" id="IPR052052">
    <property type="entry name" value="Polysaccharide_Lyase_9"/>
</dbReference>
<dbReference type="Gene3D" id="2.160.20.10">
    <property type="entry name" value="Single-stranded right-handed beta-helix, Pectin lyase-like"/>
    <property type="match status" value="2"/>
</dbReference>
<dbReference type="GO" id="GO:0046872">
    <property type="term" value="F:metal ion binding"/>
    <property type="evidence" value="ECO:0007669"/>
    <property type="project" value="UniProtKB-KW"/>
</dbReference>
<keyword evidence="7 9" id="KW-0456">Lyase</keyword>
<evidence type="ECO:0000256" key="3">
    <source>
        <dbReference type="ARBA" id="ARBA00022525"/>
    </source>
</evidence>
<dbReference type="InterPro" id="IPR012334">
    <property type="entry name" value="Pectin_lyas_fold"/>
</dbReference>
<proteinExistence type="inferred from homology"/>
<dbReference type="InterPro" id="IPR008979">
    <property type="entry name" value="Galactose-bd-like_sf"/>
</dbReference>
<feature type="domain" description="Pectate lyase" evidence="12">
    <location>
        <begin position="1021"/>
        <end position="1237"/>
    </location>
</feature>
<comment type="caution">
    <text evidence="13">The sequence shown here is derived from an EMBL/GenBank/DDBJ whole genome shotgun (WGS) entry which is preliminary data.</text>
</comment>
<dbReference type="EMBL" id="BQKE01000004">
    <property type="protein sequence ID" value="GJM64225.1"/>
    <property type="molecule type" value="Genomic_DNA"/>
</dbReference>
<evidence type="ECO:0000259" key="12">
    <source>
        <dbReference type="SMART" id="SM00656"/>
    </source>
</evidence>
<gene>
    <name evidence="13" type="ORF">PEDI_47770</name>
</gene>
<evidence type="ECO:0000256" key="6">
    <source>
        <dbReference type="ARBA" id="ARBA00022837"/>
    </source>
</evidence>
<dbReference type="RefSeq" id="WP_338239305.1">
    <property type="nucleotide sequence ID" value="NZ_BQKE01000004.1"/>
</dbReference>
<dbReference type="Gene3D" id="2.60.120.260">
    <property type="entry name" value="Galactose-binding domain-like"/>
    <property type="match status" value="2"/>
</dbReference>
<dbReference type="PANTHER" id="PTHR40088:SF1">
    <property type="entry name" value="PECTATE LYASE PEL9"/>
    <property type="match status" value="1"/>
</dbReference>
<dbReference type="SUPFAM" id="SSF51126">
    <property type="entry name" value="Pectin lyase-like"/>
    <property type="match status" value="2"/>
</dbReference>
<feature type="region of interest" description="Disordered" evidence="10">
    <location>
        <begin position="488"/>
        <end position="533"/>
    </location>
</feature>
<dbReference type="Proteomes" id="UP001310022">
    <property type="component" value="Unassembled WGS sequence"/>
</dbReference>
<evidence type="ECO:0000256" key="2">
    <source>
        <dbReference type="ARBA" id="ARBA00004613"/>
    </source>
</evidence>
<evidence type="ECO:0000313" key="14">
    <source>
        <dbReference type="Proteomes" id="UP001310022"/>
    </source>
</evidence>
<keyword evidence="6" id="KW-0106">Calcium</keyword>
<organism evidence="13 14">
    <name type="scientific">Persicobacter diffluens</name>
    <dbReference type="NCBI Taxonomy" id="981"/>
    <lineage>
        <taxon>Bacteria</taxon>
        <taxon>Pseudomonadati</taxon>
        <taxon>Bacteroidota</taxon>
        <taxon>Cytophagia</taxon>
        <taxon>Cytophagales</taxon>
        <taxon>Persicobacteraceae</taxon>
        <taxon>Persicobacter</taxon>
    </lineage>
</organism>
<evidence type="ECO:0000256" key="11">
    <source>
        <dbReference type="SAM" id="SignalP"/>
    </source>
</evidence>
<dbReference type="SMART" id="SM00656">
    <property type="entry name" value="Amb_all"/>
    <property type="match status" value="1"/>
</dbReference>
<keyword evidence="9" id="KW-0119">Carbohydrate metabolism</keyword>
<dbReference type="SMART" id="SM00710">
    <property type="entry name" value="PbH1"/>
    <property type="match status" value="7"/>
</dbReference>
<keyword evidence="4" id="KW-0479">Metal-binding</keyword>
<evidence type="ECO:0000256" key="8">
    <source>
        <dbReference type="ARBA" id="ARBA00038263"/>
    </source>
</evidence>
<evidence type="ECO:0000256" key="10">
    <source>
        <dbReference type="SAM" id="MobiDB-lite"/>
    </source>
</evidence>
<keyword evidence="5 11" id="KW-0732">Signal</keyword>
<keyword evidence="14" id="KW-1185">Reference proteome</keyword>
<feature type="chain" id="PRO_5042871038" description="Pectate lyase domain-containing protein" evidence="11">
    <location>
        <begin position="22"/>
        <end position="1395"/>
    </location>
</feature>
<dbReference type="GO" id="GO:0005576">
    <property type="term" value="C:extracellular region"/>
    <property type="evidence" value="ECO:0007669"/>
    <property type="project" value="UniProtKB-SubCell"/>
</dbReference>